<reference evidence="6" key="1">
    <citation type="submission" date="2023-03" db="EMBL/GenBank/DDBJ databases">
        <title>Edaphobacter sp.</title>
        <authorList>
            <person name="Huber K.J."/>
            <person name="Papendorf J."/>
            <person name="Pilke C."/>
            <person name="Bunk B."/>
            <person name="Sproeer C."/>
            <person name="Pester M."/>
        </authorList>
    </citation>
    <scope>NUCLEOTIDE SEQUENCE</scope>
    <source>
        <strain evidence="6">DSM 109919</strain>
        <strain evidence="7">DSM 109920</strain>
    </source>
</reference>
<dbReference type="Gene3D" id="3.30.1330.60">
    <property type="entry name" value="OmpA-like domain"/>
    <property type="match status" value="1"/>
</dbReference>
<dbReference type="InterPro" id="IPR006665">
    <property type="entry name" value="OmpA-like"/>
</dbReference>
<dbReference type="EMBL" id="CP121194">
    <property type="protein sequence ID" value="XBH11108.1"/>
    <property type="molecule type" value="Genomic_DNA"/>
</dbReference>
<accession>A0AAU7D015</accession>
<dbReference type="GO" id="GO:0009279">
    <property type="term" value="C:cell outer membrane"/>
    <property type="evidence" value="ECO:0007669"/>
    <property type="project" value="UniProtKB-SubCell"/>
</dbReference>
<keyword evidence="3" id="KW-0998">Cell outer membrane</keyword>
<proteinExistence type="predicted"/>
<evidence type="ECO:0000259" key="5">
    <source>
        <dbReference type="PROSITE" id="PS51123"/>
    </source>
</evidence>
<dbReference type="PROSITE" id="PS51123">
    <property type="entry name" value="OMPA_2"/>
    <property type="match status" value="1"/>
</dbReference>
<dbReference type="PANTHER" id="PTHR30329:SF21">
    <property type="entry name" value="LIPOPROTEIN YIAD-RELATED"/>
    <property type="match status" value="1"/>
</dbReference>
<evidence type="ECO:0000313" key="7">
    <source>
        <dbReference type="EMBL" id="XBH14537.1"/>
    </source>
</evidence>
<name>A0AAU7D015_9BACT</name>
<evidence type="ECO:0000256" key="4">
    <source>
        <dbReference type="PROSITE-ProRule" id="PRU00473"/>
    </source>
</evidence>
<organism evidence="6">
    <name type="scientific">Edaphobacter paludis</name>
    <dbReference type="NCBI Taxonomy" id="3035702"/>
    <lineage>
        <taxon>Bacteria</taxon>
        <taxon>Pseudomonadati</taxon>
        <taxon>Acidobacteriota</taxon>
        <taxon>Terriglobia</taxon>
        <taxon>Terriglobales</taxon>
        <taxon>Acidobacteriaceae</taxon>
        <taxon>Edaphobacter</taxon>
    </lineage>
</organism>
<dbReference type="CDD" id="cd07185">
    <property type="entry name" value="OmpA_C-like"/>
    <property type="match status" value="1"/>
</dbReference>
<dbReference type="PRINTS" id="PR01021">
    <property type="entry name" value="OMPADOMAIN"/>
</dbReference>
<dbReference type="PANTHER" id="PTHR30329">
    <property type="entry name" value="STATOR ELEMENT OF FLAGELLAR MOTOR COMPLEX"/>
    <property type="match status" value="1"/>
</dbReference>
<gene>
    <name evidence="6" type="ORF">P4G45_05110</name>
    <name evidence="7" type="ORF">P8936_05075</name>
</gene>
<dbReference type="SUPFAM" id="SSF103088">
    <property type="entry name" value="OmpA-like"/>
    <property type="match status" value="1"/>
</dbReference>
<dbReference type="Pfam" id="PF00691">
    <property type="entry name" value="OmpA"/>
    <property type="match status" value="1"/>
</dbReference>
<evidence type="ECO:0000256" key="3">
    <source>
        <dbReference type="ARBA" id="ARBA00023237"/>
    </source>
</evidence>
<protein>
    <submittedName>
        <fullName evidence="6">OmpA family protein</fullName>
    </submittedName>
</protein>
<evidence type="ECO:0000256" key="1">
    <source>
        <dbReference type="ARBA" id="ARBA00004442"/>
    </source>
</evidence>
<keyword evidence="2 4" id="KW-0472">Membrane</keyword>
<dbReference type="KEGG" id="epl:P4G45_05110"/>
<dbReference type="RefSeq" id="WP_348268596.1">
    <property type="nucleotide sequence ID" value="NZ_CP121194.1"/>
</dbReference>
<dbReference type="EMBL" id="CP121195">
    <property type="protein sequence ID" value="XBH14537.1"/>
    <property type="molecule type" value="Genomic_DNA"/>
</dbReference>
<dbReference type="AlphaFoldDB" id="A0AAU7D015"/>
<dbReference type="InterPro" id="IPR036737">
    <property type="entry name" value="OmpA-like_sf"/>
</dbReference>
<feature type="domain" description="OmpA-like" evidence="5">
    <location>
        <begin position="121"/>
        <end position="239"/>
    </location>
</feature>
<evidence type="ECO:0000256" key="2">
    <source>
        <dbReference type="ARBA" id="ARBA00023136"/>
    </source>
</evidence>
<dbReference type="InterPro" id="IPR006664">
    <property type="entry name" value="OMP_bac"/>
</dbReference>
<sequence length="256" mass="27087">MSSNMGSPSTEAKIKSACTVFLASAFIVACTVGCSSKNYVRSQAAPIVQQTNELDAKTAADHRNIVDTDERAQKGIAGAQTAAETADQHAVAAGQAASTANQSAQEAYNRVDSLSGVVANLDNYKPLSDVDVTFRFDKAVLTSSDKKKLDDFAANLTSARGYILEVTGGTDSTGDANYNYQLSQRRADAVVNYLASKYNIPPHKFYLIGIGKDQAVASNRTAAGRAQNRRVNIKLMSNMANQPTSAAAPAQPNGQL</sequence>
<evidence type="ECO:0000313" key="6">
    <source>
        <dbReference type="EMBL" id="XBH11108.1"/>
    </source>
</evidence>
<accession>A0AAU7DBJ8</accession>
<dbReference type="InterPro" id="IPR050330">
    <property type="entry name" value="Bact_OuterMem_StrucFunc"/>
</dbReference>
<comment type="subcellular location">
    <subcellularLocation>
        <location evidence="1">Cell outer membrane</location>
    </subcellularLocation>
</comment>